<dbReference type="Proteomes" id="UP000076154">
    <property type="component" value="Unassembled WGS sequence"/>
</dbReference>
<dbReference type="EMBL" id="LUEZ02000010">
    <property type="protein sequence ID" value="RDB28856.1"/>
    <property type="molecule type" value="Genomic_DNA"/>
</dbReference>
<dbReference type="OrthoDB" id="76293at2759"/>
<keyword evidence="2" id="KW-1185">Reference proteome</keyword>
<sequence>MGTWPSGLGAAEVVFALYAFIFGSVLVTDQLPSTPVDQNGLNLIQAWKDLHIIATRPHPYNSHANEIVHVFLLSPQLLSVVSAYPHVHLVEDRLSNGSWDQTYFEGTNILVKCPRQMGVPYYLEHMIITVLPSAAENDADCVMDKDRSGMVRREWNSGDEMLSLPGLHGPVLNEEEIEPHSDTFVYYGNPWLRSRIK</sequence>
<dbReference type="InParanoid" id="A0A369KD48"/>
<protein>
    <submittedName>
        <fullName evidence="1">Uncharacterized protein</fullName>
    </submittedName>
</protein>
<dbReference type="AlphaFoldDB" id="A0A369KD48"/>
<name>A0A369KD48_HYPMA</name>
<evidence type="ECO:0000313" key="2">
    <source>
        <dbReference type="Proteomes" id="UP000076154"/>
    </source>
</evidence>
<organism evidence="1 2">
    <name type="scientific">Hypsizygus marmoreus</name>
    <name type="common">White beech mushroom</name>
    <name type="synonym">Agaricus marmoreus</name>
    <dbReference type="NCBI Taxonomy" id="39966"/>
    <lineage>
        <taxon>Eukaryota</taxon>
        <taxon>Fungi</taxon>
        <taxon>Dikarya</taxon>
        <taxon>Basidiomycota</taxon>
        <taxon>Agaricomycotina</taxon>
        <taxon>Agaricomycetes</taxon>
        <taxon>Agaricomycetidae</taxon>
        <taxon>Agaricales</taxon>
        <taxon>Tricholomatineae</taxon>
        <taxon>Lyophyllaceae</taxon>
        <taxon>Hypsizygus</taxon>
    </lineage>
</organism>
<comment type="caution">
    <text evidence="1">The sequence shown here is derived from an EMBL/GenBank/DDBJ whole genome shotgun (WGS) entry which is preliminary data.</text>
</comment>
<reference evidence="1" key="1">
    <citation type="submission" date="2018-04" db="EMBL/GenBank/DDBJ databases">
        <title>Whole genome sequencing of Hypsizygus marmoreus.</title>
        <authorList>
            <person name="Choi I.-G."/>
            <person name="Min B."/>
            <person name="Kim J.-G."/>
            <person name="Kim S."/>
            <person name="Oh Y.-L."/>
            <person name="Kong W.-S."/>
            <person name="Park H."/>
            <person name="Jeong J."/>
            <person name="Song E.-S."/>
        </authorList>
    </citation>
    <scope>NUCLEOTIDE SEQUENCE [LARGE SCALE GENOMIC DNA]</scope>
    <source>
        <strain evidence="1">51987-8</strain>
    </source>
</reference>
<evidence type="ECO:0000313" key="1">
    <source>
        <dbReference type="EMBL" id="RDB28856.1"/>
    </source>
</evidence>
<proteinExistence type="predicted"/>
<dbReference type="STRING" id="39966.A0A369KD48"/>
<accession>A0A369KD48</accession>
<gene>
    <name evidence="1" type="ORF">Hypma_015173</name>
</gene>